<evidence type="ECO:0000256" key="4">
    <source>
        <dbReference type="ARBA" id="ARBA00022827"/>
    </source>
</evidence>
<keyword evidence="9" id="KW-1185">Reference proteome</keyword>
<reference evidence="8 9" key="1">
    <citation type="submission" date="2014-03" db="EMBL/GenBank/DDBJ databases">
        <title>Draft Genome Sequences of Four Burkholderia Strains.</title>
        <authorList>
            <person name="Liu X.Y."/>
            <person name="Li C.X."/>
            <person name="Xu J.H."/>
        </authorList>
    </citation>
    <scope>NUCLEOTIDE SEQUENCE [LARGE SCALE GENOMIC DNA]</scope>
    <source>
        <strain evidence="8 9">OP-1</strain>
    </source>
</reference>
<keyword evidence="3 5" id="KW-0285">Flavoprotein</keyword>
<dbReference type="RefSeq" id="WP_034474581.1">
    <property type="nucleotide sequence ID" value="NZ_JFHD01000079.1"/>
</dbReference>
<gene>
    <name evidence="8" type="ORF">BG60_35995</name>
</gene>
<evidence type="ECO:0000256" key="5">
    <source>
        <dbReference type="RuleBase" id="RU003968"/>
    </source>
</evidence>
<evidence type="ECO:0000256" key="3">
    <source>
        <dbReference type="ARBA" id="ARBA00022630"/>
    </source>
</evidence>
<dbReference type="EMBL" id="JFHD01000079">
    <property type="protein sequence ID" value="KDR24646.1"/>
    <property type="molecule type" value="Genomic_DNA"/>
</dbReference>
<evidence type="ECO:0000313" key="8">
    <source>
        <dbReference type="EMBL" id="KDR24646.1"/>
    </source>
</evidence>
<feature type="domain" description="Glucose-methanol-choline oxidoreductase N-terminal" evidence="6">
    <location>
        <begin position="143"/>
        <end position="166"/>
    </location>
</feature>
<evidence type="ECO:0000256" key="1">
    <source>
        <dbReference type="ARBA" id="ARBA00001974"/>
    </source>
</evidence>
<dbReference type="InterPro" id="IPR006311">
    <property type="entry name" value="TAT_signal"/>
</dbReference>
<dbReference type="InterPro" id="IPR012132">
    <property type="entry name" value="GMC_OxRdtase"/>
</dbReference>
<proteinExistence type="inferred from homology"/>
<evidence type="ECO:0000313" key="9">
    <source>
        <dbReference type="Proteomes" id="UP000027451"/>
    </source>
</evidence>
<feature type="non-terminal residue" evidence="8">
    <location>
        <position position="354"/>
    </location>
</feature>
<evidence type="ECO:0000256" key="2">
    <source>
        <dbReference type="ARBA" id="ARBA00010790"/>
    </source>
</evidence>
<dbReference type="PANTHER" id="PTHR11552:SF147">
    <property type="entry name" value="CHOLINE DEHYDROGENASE, MITOCHONDRIAL"/>
    <property type="match status" value="1"/>
</dbReference>
<evidence type="ECO:0000259" key="6">
    <source>
        <dbReference type="PROSITE" id="PS00623"/>
    </source>
</evidence>
<accession>A0A656Q9S3</accession>
<dbReference type="Gene3D" id="3.50.50.60">
    <property type="entry name" value="FAD/NAD(P)-binding domain"/>
    <property type="match status" value="1"/>
</dbReference>
<dbReference type="PROSITE" id="PS00624">
    <property type="entry name" value="GMC_OXRED_2"/>
    <property type="match status" value="1"/>
</dbReference>
<protein>
    <submittedName>
        <fullName evidence="8">Oxidoreductase</fullName>
    </submittedName>
</protein>
<comment type="cofactor">
    <cofactor evidence="1">
        <name>FAD</name>
        <dbReference type="ChEBI" id="CHEBI:57692"/>
    </cofactor>
</comment>
<dbReference type="InterPro" id="IPR036188">
    <property type="entry name" value="FAD/NAD-bd_sf"/>
</dbReference>
<keyword evidence="4 5" id="KW-0274">FAD</keyword>
<dbReference type="PROSITE" id="PS00623">
    <property type="entry name" value="GMC_OXRED_1"/>
    <property type="match status" value="1"/>
</dbReference>
<dbReference type="PANTHER" id="PTHR11552">
    <property type="entry name" value="GLUCOSE-METHANOL-CHOLINE GMC OXIDOREDUCTASE"/>
    <property type="match status" value="1"/>
</dbReference>
<dbReference type="Pfam" id="PF00732">
    <property type="entry name" value="GMC_oxred_N"/>
    <property type="match status" value="1"/>
</dbReference>
<dbReference type="PROSITE" id="PS51318">
    <property type="entry name" value="TAT"/>
    <property type="match status" value="1"/>
</dbReference>
<feature type="domain" description="Glucose-methanol-choline oxidoreductase N-terminal" evidence="7">
    <location>
        <begin position="319"/>
        <end position="333"/>
    </location>
</feature>
<dbReference type="InterPro" id="IPR000172">
    <property type="entry name" value="GMC_OxRdtase_N"/>
</dbReference>
<evidence type="ECO:0000259" key="7">
    <source>
        <dbReference type="PROSITE" id="PS00624"/>
    </source>
</evidence>
<dbReference type="Gene3D" id="3.30.560.10">
    <property type="entry name" value="Glucose Oxidase, domain 3"/>
    <property type="match status" value="1"/>
</dbReference>
<dbReference type="SUPFAM" id="SSF51905">
    <property type="entry name" value="FAD/NAD(P)-binding domain"/>
    <property type="match status" value="1"/>
</dbReference>
<dbReference type="GO" id="GO:0050660">
    <property type="term" value="F:flavin adenine dinucleotide binding"/>
    <property type="evidence" value="ECO:0007669"/>
    <property type="project" value="InterPro"/>
</dbReference>
<sequence>MAIDQFSLDMLALAEENVMRGKITRREFIRVAIAGGLSFASASSFAANAANAVANQSRNVKALSRRYDYVIVGAGTAGIVVASRLSENPAAKVLLIEAGGWNEVKSVEDPALWPTNIGTAASYVYPYVKAAHCNGRTIPLAMGRGIGGGSAINAMVWARGHRENFEKWAELTGDSSWGYDSVLAIYRKIENWQGDPSRWRGERGEIFVDKDRHNNPIVPAMMRAAASVGIPSTDDLNGQTMEEDGGCGVAQTLIKDGRRYSIANAYLYPALSRPNVTVLTDSTVIGIELTGDRATAVRLLHAGAEKRIEASTELVLSAGSVATPKLLMLSGIGDSEDLRKLDIRVAVHSPNVGR</sequence>
<comment type="caution">
    <text evidence="8">The sequence shown here is derived from an EMBL/GenBank/DDBJ whole genome shotgun (WGS) entry which is preliminary data.</text>
</comment>
<organism evidence="8 9">
    <name type="scientific">Caballeronia zhejiangensis</name>
    <dbReference type="NCBI Taxonomy" id="871203"/>
    <lineage>
        <taxon>Bacteria</taxon>
        <taxon>Pseudomonadati</taxon>
        <taxon>Pseudomonadota</taxon>
        <taxon>Betaproteobacteria</taxon>
        <taxon>Burkholderiales</taxon>
        <taxon>Burkholderiaceae</taxon>
        <taxon>Caballeronia</taxon>
    </lineage>
</organism>
<name>A0A656Q9S3_9BURK</name>
<dbReference type="AlphaFoldDB" id="A0A656Q9S3"/>
<dbReference type="GO" id="GO:0016614">
    <property type="term" value="F:oxidoreductase activity, acting on CH-OH group of donors"/>
    <property type="evidence" value="ECO:0007669"/>
    <property type="project" value="InterPro"/>
</dbReference>
<comment type="similarity">
    <text evidence="2 5">Belongs to the GMC oxidoreductase family.</text>
</comment>
<dbReference type="Proteomes" id="UP000027451">
    <property type="component" value="Unassembled WGS sequence"/>
</dbReference>